<organism evidence="2 3">
    <name type="scientific">Punica granatum</name>
    <name type="common">Pomegranate</name>
    <dbReference type="NCBI Taxonomy" id="22663"/>
    <lineage>
        <taxon>Eukaryota</taxon>
        <taxon>Viridiplantae</taxon>
        <taxon>Streptophyta</taxon>
        <taxon>Embryophyta</taxon>
        <taxon>Tracheophyta</taxon>
        <taxon>Spermatophyta</taxon>
        <taxon>Magnoliopsida</taxon>
        <taxon>eudicotyledons</taxon>
        <taxon>Gunneridae</taxon>
        <taxon>Pentapetalae</taxon>
        <taxon>rosids</taxon>
        <taxon>malvids</taxon>
        <taxon>Myrtales</taxon>
        <taxon>Lythraceae</taxon>
        <taxon>Punica</taxon>
    </lineage>
</organism>
<feature type="region of interest" description="Disordered" evidence="1">
    <location>
        <begin position="16"/>
        <end position="38"/>
    </location>
</feature>
<proteinExistence type="predicted"/>
<evidence type="ECO:0000313" key="2">
    <source>
        <dbReference type="EMBL" id="PKI60671.1"/>
    </source>
</evidence>
<reference evidence="2 3" key="1">
    <citation type="submission" date="2017-11" db="EMBL/GenBank/DDBJ databases">
        <title>De-novo sequencing of pomegranate (Punica granatum L.) genome.</title>
        <authorList>
            <person name="Akparov Z."/>
            <person name="Amiraslanov A."/>
            <person name="Hajiyeva S."/>
            <person name="Abbasov M."/>
            <person name="Kaur K."/>
            <person name="Hamwieh A."/>
            <person name="Solovyev V."/>
            <person name="Salamov A."/>
            <person name="Braich B."/>
            <person name="Kosarev P."/>
            <person name="Mahmoud A."/>
            <person name="Hajiyev E."/>
            <person name="Babayeva S."/>
            <person name="Izzatullayeva V."/>
            <person name="Mammadov A."/>
            <person name="Mammadov A."/>
            <person name="Sharifova S."/>
            <person name="Ojaghi J."/>
            <person name="Eynullazada K."/>
            <person name="Bayramov B."/>
            <person name="Abdulazimova A."/>
            <person name="Shahmuradov I."/>
        </authorList>
    </citation>
    <scope>NUCLEOTIDE SEQUENCE [LARGE SCALE GENOMIC DNA]</scope>
    <source>
        <strain evidence="3">cv. AG2017</strain>
        <tissue evidence="2">Leaf</tissue>
    </source>
</reference>
<name>A0A2I0JWJ5_PUNGR</name>
<dbReference type="AlphaFoldDB" id="A0A2I0JWJ5"/>
<feature type="non-terminal residue" evidence="2">
    <location>
        <position position="1"/>
    </location>
</feature>
<feature type="region of interest" description="Disordered" evidence="1">
    <location>
        <begin position="68"/>
        <end position="97"/>
    </location>
</feature>
<keyword evidence="3" id="KW-1185">Reference proteome</keyword>
<feature type="compositionally biased region" description="Acidic residues" evidence="1">
    <location>
        <begin position="21"/>
        <end position="30"/>
    </location>
</feature>
<evidence type="ECO:0000313" key="3">
    <source>
        <dbReference type="Proteomes" id="UP000233551"/>
    </source>
</evidence>
<dbReference type="Proteomes" id="UP000233551">
    <property type="component" value="Unassembled WGS sequence"/>
</dbReference>
<protein>
    <submittedName>
        <fullName evidence="2">Uncharacterized protein</fullName>
    </submittedName>
</protein>
<evidence type="ECO:0000256" key="1">
    <source>
        <dbReference type="SAM" id="MobiDB-lite"/>
    </source>
</evidence>
<gene>
    <name evidence="2" type="ORF">CRG98_018918</name>
</gene>
<accession>A0A2I0JWJ5</accession>
<sequence length="106" mass="12181">IDSSWSSGFTILREVRINGDDKEEEEEEEEEKKKKKGMKSVCASLCLLPRKEWSVMMEKQAGRCCRVGDGIGAAEDKGPDRGKKRKKDQRKRKEDDRMVMVMVIMA</sequence>
<dbReference type="EMBL" id="PGOL01001131">
    <property type="protein sequence ID" value="PKI60671.1"/>
    <property type="molecule type" value="Genomic_DNA"/>
</dbReference>
<comment type="caution">
    <text evidence="2">The sequence shown here is derived from an EMBL/GenBank/DDBJ whole genome shotgun (WGS) entry which is preliminary data.</text>
</comment>